<evidence type="ECO:0000313" key="10">
    <source>
        <dbReference type="Proteomes" id="UP000186156"/>
    </source>
</evidence>
<feature type="transmembrane region" description="Helical" evidence="7">
    <location>
        <begin position="132"/>
        <end position="152"/>
    </location>
</feature>
<feature type="transmembrane region" description="Helical" evidence="7">
    <location>
        <begin position="95"/>
        <end position="120"/>
    </location>
</feature>
<dbReference type="AlphaFoldDB" id="A0A1N7N285"/>
<gene>
    <name evidence="9" type="ORF">SAMN05421799_1078</name>
</gene>
<evidence type="ECO:0000256" key="1">
    <source>
        <dbReference type="ARBA" id="ARBA00004651"/>
    </source>
</evidence>
<dbReference type="InterPro" id="IPR000515">
    <property type="entry name" value="MetI-like"/>
</dbReference>
<keyword evidence="6 7" id="KW-0472">Membrane</keyword>
<organism evidence="9 10">
    <name type="scientific">Alicyclobacillus vulcanalis</name>
    <dbReference type="NCBI Taxonomy" id="252246"/>
    <lineage>
        <taxon>Bacteria</taxon>
        <taxon>Bacillati</taxon>
        <taxon>Bacillota</taxon>
        <taxon>Bacilli</taxon>
        <taxon>Bacillales</taxon>
        <taxon>Alicyclobacillaceae</taxon>
        <taxon>Alicyclobacillus</taxon>
    </lineage>
</organism>
<feature type="domain" description="ABC transmembrane type-1" evidence="8">
    <location>
        <begin position="95"/>
        <end position="309"/>
    </location>
</feature>
<dbReference type="GO" id="GO:0005886">
    <property type="term" value="C:plasma membrane"/>
    <property type="evidence" value="ECO:0007669"/>
    <property type="project" value="UniProtKB-SubCell"/>
</dbReference>
<feature type="transmembrane region" description="Helical" evidence="7">
    <location>
        <begin position="39"/>
        <end position="57"/>
    </location>
</feature>
<keyword evidence="5 7" id="KW-1133">Transmembrane helix</keyword>
<comment type="similarity">
    <text evidence="7">Belongs to the binding-protein-dependent transport system permease family.</text>
</comment>
<dbReference type="EMBL" id="FTOO01000007">
    <property type="protein sequence ID" value="SIS92445.1"/>
    <property type="molecule type" value="Genomic_DNA"/>
</dbReference>
<name>A0A1N7N285_9BACL</name>
<dbReference type="GO" id="GO:0055085">
    <property type="term" value="P:transmembrane transport"/>
    <property type="evidence" value="ECO:0007669"/>
    <property type="project" value="InterPro"/>
</dbReference>
<evidence type="ECO:0000313" key="9">
    <source>
        <dbReference type="EMBL" id="SIS92445.1"/>
    </source>
</evidence>
<reference evidence="10" key="1">
    <citation type="submission" date="2017-01" db="EMBL/GenBank/DDBJ databases">
        <authorList>
            <person name="Varghese N."/>
            <person name="Submissions S."/>
        </authorList>
    </citation>
    <scope>NUCLEOTIDE SEQUENCE [LARGE SCALE GENOMIC DNA]</scope>
    <source>
        <strain evidence="10">DSM 16176</strain>
    </source>
</reference>
<evidence type="ECO:0000256" key="7">
    <source>
        <dbReference type="RuleBase" id="RU363032"/>
    </source>
</evidence>
<protein>
    <submittedName>
        <fullName evidence="9">Multiple sugar transport system permease protein/sn-glycerol 3-phosphate transport system permease protein/raffinose/stachyose/melibiose transport system permease protein</fullName>
    </submittedName>
</protein>
<proteinExistence type="inferred from homology"/>
<keyword evidence="10" id="KW-1185">Reference proteome</keyword>
<keyword evidence="2 7" id="KW-0813">Transport</keyword>
<dbReference type="STRING" id="252246.SAMN05421799_1078"/>
<keyword evidence="3" id="KW-1003">Cell membrane</keyword>
<feature type="transmembrane region" description="Helical" evidence="7">
    <location>
        <begin position="241"/>
        <end position="262"/>
    </location>
</feature>
<dbReference type="InterPro" id="IPR051393">
    <property type="entry name" value="ABC_transporter_permease"/>
</dbReference>
<dbReference type="CDD" id="cd06261">
    <property type="entry name" value="TM_PBP2"/>
    <property type="match status" value="1"/>
</dbReference>
<dbReference type="PROSITE" id="PS50928">
    <property type="entry name" value="ABC_TM1"/>
    <property type="match status" value="1"/>
</dbReference>
<dbReference type="PANTHER" id="PTHR30193:SF37">
    <property type="entry name" value="INNER MEMBRANE ABC TRANSPORTER PERMEASE PROTEIN YCJO"/>
    <property type="match status" value="1"/>
</dbReference>
<keyword evidence="9" id="KW-0762">Sugar transport</keyword>
<dbReference type="PANTHER" id="PTHR30193">
    <property type="entry name" value="ABC TRANSPORTER PERMEASE PROTEIN"/>
    <property type="match status" value="1"/>
</dbReference>
<evidence type="ECO:0000259" key="8">
    <source>
        <dbReference type="PROSITE" id="PS50928"/>
    </source>
</evidence>
<evidence type="ECO:0000256" key="4">
    <source>
        <dbReference type="ARBA" id="ARBA00022692"/>
    </source>
</evidence>
<dbReference type="InterPro" id="IPR035906">
    <property type="entry name" value="MetI-like_sf"/>
</dbReference>
<sequence>MIEHNVAKKGHELERDVSAPATATGAPTRGSMRGELRKALLLIPSVLLILCFSYYPAVRAVVGSFTQWNGFNAPVFVGFQNYVSYVTSSTFGVEMRNICILFIGGILASIVFPFIGAELLNGLPNGRAQTVIKYLFVIPLAIPQVVLIYIWANLLNPNTGMVDALLSLAHVSPIQWFSGPRTALLSILLIGFPWISQLSFLILLAGLQSIEKDIRDAAMIDGIGAFARVFKIDIPMIMSQIQFVVVISGIGIVQNIVPILLLTNGGPGNATMVPGFDMYESAFQYNELGYGMAIGTLLFVAMMAVTLIVLRVFRART</sequence>
<accession>A0A1N7N285</accession>
<dbReference type="SUPFAM" id="SSF161098">
    <property type="entry name" value="MetI-like"/>
    <property type="match status" value="1"/>
</dbReference>
<evidence type="ECO:0000256" key="6">
    <source>
        <dbReference type="ARBA" id="ARBA00023136"/>
    </source>
</evidence>
<evidence type="ECO:0000256" key="5">
    <source>
        <dbReference type="ARBA" id="ARBA00022989"/>
    </source>
</evidence>
<dbReference type="RefSeq" id="WP_159437313.1">
    <property type="nucleotide sequence ID" value="NZ_FTOO01000007.1"/>
</dbReference>
<keyword evidence="4 7" id="KW-0812">Transmembrane</keyword>
<feature type="transmembrane region" description="Helical" evidence="7">
    <location>
        <begin position="288"/>
        <end position="313"/>
    </location>
</feature>
<comment type="subcellular location">
    <subcellularLocation>
        <location evidence="1 7">Cell membrane</location>
        <topology evidence="1 7">Multi-pass membrane protein</topology>
    </subcellularLocation>
</comment>
<dbReference type="Proteomes" id="UP000186156">
    <property type="component" value="Unassembled WGS sequence"/>
</dbReference>
<dbReference type="OrthoDB" id="59172at2"/>
<dbReference type="Pfam" id="PF00528">
    <property type="entry name" value="BPD_transp_1"/>
    <property type="match status" value="1"/>
</dbReference>
<dbReference type="Gene3D" id="1.10.3720.10">
    <property type="entry name" value="MetI-like"/>
    <property type="match status" value="1"/>
</dbReference>
<evidence type="ECO:0000256" key="2">
    <source>
        <dbReference type="ARBA" id="ARBA00022448"/>
    </source>
</evidence>
<evidence type="ECO:0000256" key="3">
    <source>
        <dbReference type="ARBA" id="ARBA00022475"/>
    </source>
</evidence>
<feature type="transmembrane region" description="Helical" evidence="7">
    <location>
        <begin position="183"/>
        <end position="205"/>
    </location>
</feature>